<reference evidence="5" key="2">
    <citation type="submission" date="2015-06" db="EMBL/GenBank/DDBJ databases">
        <authorList>
            <person name="Urmite Genomes"/>
        </authorList>
    </citation>
    <scope>NUCLEOTIDE SEQUENCE [LARGE SCALE GENOMIC DNA]</scope>
    <source>
        <strain evidence="5">CSUR P1867</strain>
    </source>
</reference>
<sequence length="182" mass="19798" precursor="true">MNIKRLSIPFILGLVTFTGLTSTAFSAPDNMRFHGILVDEPCTIKPGDETVELDFGNIPDKNLYAYQRTPSKLFQIRLSECDLTIGKSVKITFKGDENQAMAGQGFLAISPSSQASGIAVGLESENGNALPVNKETDKMSLNADDTILNFYAFIQGEPDAIANQSIKRGPFSAIATFHLNYD</sequence>
<reference evidence="4 6" key="3">
    <citation type="submission" date="2020-12" db="EMBL/GenBank/DDBJ databases">
        <title>Enhanced detection system for hospital associated transmission using whole genome sequencing surveillance.</title>
        <authorList>
            <person name="Harrison L.H."/>
            <person name="Van Tyne D."/>
            <person name="Marsh J.W."/>
            <person name="Griffith M.P."/>
            <person name="Snyder D.J."/>
            <person name="Cooper V.S."/>
            <person name="Mustapha M."/>
        </authorList>
    </citation>
    <scope>NUCLEOTIDE SEQUENCE [LARGE SCALE GENOMIC DNA]</scope>
    <source>
        <strain evidence="4 6">PR00195</strain>
    </source>
</reference>
<gene>
    <name evidence="3" type="primary">mrpA_2</name>
    <name evidence="3" type="ORF">BN1804_01497</name>
    <name evidence="4" type="ORF">JFQ69_07415</name>
</gene>
<dbReference type="InterPro" id="IPR036937">
    <property type="entry name" value="Adhesion_dom_fimbrial_sf"/>
</dbReference>
<evidence type="ECO:0000313" key="6">
    <source>
        <dbReference type="Proteomes" id="UP000619976"/>
    </source>
</evidence>
<dbReference type="GO" id="GO:0009289">
    <property type="term" value="C:pilus"/>
    <property type="evidence" value="ECO:0007669"/>
    <property type="project" value="InterPro"/>
</dbReference>
<accession>A0A0G4Q6N4</accession>
<dbReference type="InterPro" id="IPR000259">
    <property type="entry name" value="Adhesion_dom_fimbrial"/>
</dbReference>
<proteinExistence type="predicted"/>
<feature type="domain" description="Fimbrial-type adhesion" evidence="2">
    <location>
        <begin position="33"/>
        <end position="182"/>
    </location>
</feature>
<name>A0A0G4Q6N4_9GAMM</name>
<protein>
    <submittedName>
        <fullName evidence="3">Major MR/P fimbria protein</fullName>
    </submittedName>
    <submittedName>
        <fullName evidence="4">Type 1 fimbrial protein</fullName>
    </submittedName>
</protein>
<evidence type="ECO:0000256" key="1">
    <source>
        <dbReference type="SAM" id="SignalP"/>
    </source>
</evidence>
<dbReference type="GeneID" id="76521989"/>
<dbReference type="InterPro" id="IPR050263">
    <property type="entry name" value="Bact_Fimbrial_Adh_Pro"/>
</dbReference>
<evidence type="ECO:0000313" key="5">
    <source>
        <dbReference type="Proteomes" id="UP000183920"/>
    </source>
</evidence>
<dbReference type="InterPro" id="IPR008966">
    <property type="entry name" value="Adhesion_dom_sf"/>
</dbReference>
<dbReference type="PANTHER" id="PTHR33420:SF9">
    <property type="entry name" value="MINOR FIMBRIAL SUBUNIT"/>
    <property type="match status" value="1"/>
</dbReference>
<organism evidence="3 5">
    <name type="scientific">Proteus penneri</name>
    <dbReference type="NCBI Taxonomy" id="102862"/>
    <lineage>
        <taxon>Bacteria</taxon>
        <taxon>Pseudomonadati</taxon>
        <taxon>Pseudomonadota</taxon>
        <taxon>Gammaproteobacteria</taxon>
        <taxon>Enterobacterales</taxon>
        <taxon>Morganellaceae</taxon>
        <taxon>Proteus</taxon>
    </lineage>
</organism>
<dbReference type="EMBL" id="CVRY01000003">
    <property type="protein sequence ID" value="CRL61495.1"/>
    <property type="molecule type" value="Genomic_DNA"/>
</dbReference>
<evidence type="ECO:0000313" key="3">
    <source>
        <dbReference type="EMBL" id="CRL61495.1"/>
    </source>
</evidence>
<dbReference type="GO" id="GO:0043709">
    <property type="term" value="P:cell adhesion involved in single-species biofilm formation"/>
    <property type="evidence" value="ECO:0007669"/>
    <property type="project" value="TreeGrafter"/>
</dbReference>
<dbReference type="EMBL" id="JAEKCB010000003">
    <property type="protein sequence ID" value="MBJ2117484.1"/>
    <property type="molecule type" value="Genomic_DNA"/>
</dbReference>
<feature type="chain" id="PRO_5030007071" evidence="1">
    <location>
        <begin position="27"/>
        <end position="182"/>
    </location>
</feature>
<accession>A0A379EIU3</accession>
<keyword evidence="1" id="KW-0732">Signal</keyword>
<dbReference type="AlphaFoldDB" id="A0A0G4Q6N4"/>
<feature type="signal peptide" evidence="1">
    <location>
        <begin position="1"/>
        <end position="26"/>
    </location>
</feature>
<dbReference type="Proteomes" id="UP000619976">
    <property type="component" value="Unassembled WGS sequence"/>
</dbReference>
<dbReference type="RefSeq" id="WP_006534892.1">
    <property type="nucleotide sequence ID" value="NZ_CAXOKJ010000002.1"/>
</dbReference>
<dbReference type="Pfam" id="PF00419">
    <property type="entry name" value="Fimbrial"/>
    <property type="match status" value="1"/>
</dbReference>
<keyword evidence="6" id="KW-1185">Reference proteome</keyword>
<evidence type="ECO:0000313" key="4">
    <source>
        <dbReference type="EMBL" id="MBJ2117484.1"/>
    </source>
</evidence>
<evidence type="ECO:0000259" key="2">
    <source>
        <dbReference type="Pfam" id="PF00419"/>
    </source>
</evidence>
<dbReference type="SUPFAM" id="SSF49401">
    <property type="entry name" value="Bacterial adhesins"/>
    <property type="match status" value="1"/>
</dbReference>
<reference evidence="3" key="1">
    <citation type="submission" date="2015-06" db="EMBL/GenBank/DDBJ databases">
        <authorList>
            <person name="Urmite Genomes Urmite Genomes"/>
        </authorList>
    </citation>
    <scope>NUCLEOTIDE SEQUENCE [LARGE SCALE GENOMIC DNA]</scope>
    <source>
        <strain evidence="3">CSUR P1867</strain>
    </source>
</reference>
<dbReference type="PANTHER" id="PTHR33420">
    <property type="entry name" value="FIMBRIAL SUBUNIT ELFA-RELATED"/>
    <property type="match status" value="1"/>
</dbReference>
<dbReference type="Proteomes" id="UP000183920">
    <property type="component" value="Unassembled WGS sequence"/>
</dbReference>
<dbReference type="Gene3D" id="2.60.40.1090">
    <property type="entry name" value="Fimbrial-type adhesion domain"/>
    <property type="match status" value="1"/>
</dbReference>